<comment type="similarity">
    <text evidence="1">Belongs to the ATP-dependent AMP-binding enzyme family.</text>
</comment>
<dbReference type="EMBL" id="CP045121">
    <property type="protein sequence ID" value="QIN77463.1"/>
    <property type="molecule type" value="Genomic_DNA"/>
</dbReference>
<evidence type="ECO:0000256" key="2">
    <source>
        <dbReference type="ARBA" id="ARBA00022598"/>
    </source>
</evidence>
<dbReference type="InterPro" id="IPR045851">
    <property type="entry name" value="AMP-bd_C_sf"/>
</dbReference>
<dbReference type="Gene3D" id="3.30.300.30">
    <property type="match status" value="1"/>
</dbReference>
<dbReference type="InterPro" id="IPR020845">
    <property type="entry name" value="AMP-binding_CS"/>
</dbReference>
<dbReference type="Gene3D" id="3.40.50.12780">
    <property type="entry name" value="N-terminal domain of ligase-like"/>
    <property type="match status" value="1"/>
</dbReference>
<reference evidence="5 6" key="1">
    <citation type="submission" date="2019-10" db="EMBL/GenBank/DDBJ databases">
        <title>Rubrobacter sp nov SCSIO 52915 isolated from a deep-sea sediment in the South China Sea.</title>
        <authorList>
            <person name="Chen R.W."/>
        </authorList>
    </citation>
    <scope>NUCLEOTIDE SEQUENCE [LARGE SCALE GENOMIC DNA]</scope>
    <source>
        <strain evidence="5 6">SCSIO 52915</strain>
    </source>
</reference>
<dbReference type="GO" id="GO:0006631">
    <property type="term" value="P:fatty acid metabolic process"/>
    <property type="evidence" value="ECO:0007669"/>
    <property type="project" value="TreeGrafter"/>
</dbReference>
<protein>
    <submittedName>
        <fullName evidence="5">AMP-binding protein</fullName>
    </submittedName>
</protein>
<dbReference type="KEGG" id="rmar:GBA65_01910"/>
<dbReference type="AlphaFoldDB" id="A0A6G8PT11"/>
<dbReference type="PANTHER" id="PTHR43201:SF5">
    <property type="entry name" value="MEDIUM-CHAIN ACYL-COA LIGASE ACSF2, MITOCHONDRIAL"/>
    <property type="match status" value="1"/>
</dbReference>
<dbReference type="GO" id="GO:0031956">
    <property type="term" value="F:medium-chain fatty acid-CoA ligase activity"/>
    <property type="evidence" value="ECO:0007669"/>
    <property type="project" value="TreeGrafter"/>
</dbReference>
<dbReference type="Pfam" id="PF00501">
    <property type="entry name" value="AMP-binding"/>
    <property type="match status" value="1"/>
</dbReference>
<evidence type="ECO:0000313" key="5">
    <source>
        <dbReference type="EMBL" id="QIN77463.1"/>
    </source>
</evidence>
<feature type="region of interest" description="Disordered" evidence="3">
    <location>
        <begin position="380"/>
        <end position="448"/>
    </location>
</feature>
<feature type="domain" description="AMP-dependent synthetase/ligase" evidence="4">
    <location>
        <begin position="8"/>
        <end position="307"/>
    </location>
</feature>
<keyword evidence="2" id="KW-0436">Ligase</keyword>
<dbReference type="PANTHER" id="PTHR43201">
    <property type="entry name" value="ACYL-COA SYNTHETASE"/>
    <property type="match status" value="1"/>
</dbReference>
<dbReference type="InterPro" id="IPR042099">
    <property type="entry name" value="ANL_N_sf"/>
</dbReference>
<name>A0A6G8PT11_9ACTN</name>
<dbReference type="InterPro" id="IPR000873">
    <property type="entry name" value="AMP-dep_synth/lig_dom"/>
</dbReference>
<accession>A0A6G8PT11</accession>
<keyword evidence="6" id="KW-1185">Reference proteome</keyword>
<proteinExistence type="inferred from homology"/>
<gene>
    <name evidence="5" type="ORF">GBA65_01910</name>
</gene>
<dbReference type="Proteomes" id="UP000502706">
    <property type="component" value="Chromosome"/>
</dbReference>
<evidence type="ECO:0000259" key="4">
    <source>
        <dbReference type="Pfam" id="PF00501"/>
    </source>
</evidence>
<dbReference type="PROSITE" id="PS00455">
    <property type="entry name" value="AMP_BINDING"/>
    <property type="match status" value="1"/>
</dbReference>
<evidence type="ECO:0000313" key="6">
    <source>
        <dbReference type="Proteomes" id="UP000502706"/>
    </source>
</evidence>
<evidence type="ECO:0000256" key="3">
    <source>
        <dbReference type="SAM" id="MobiDB-lite"/>
    </source>
</evidence>
<organism evidence="5 6">
    <name type="scientific">Rubrobacter marinus</name>
    <dbReference type="NCBI Taxonomy" id="2653852"/>
    <lineage>
        <taxon>Bacteria</taxon>
        <taxon>Bacillati</taxon>
        <taxon>Actinomycetota</taxon>
        <taxon>Rubrobacteria</taxon>
        <taxon>Rubrobacterales</taxon>
        <taxon>Rubrobacteraceae</taxon>
        <taxon>Rubrobacter</taxon>
    </lineage>
</organism>
<dbReference type="SUPFAM" id="SSF56801">
    <property type="entry name" value="Acetyl-CoA synthetase-like"/>
    <property type="match status" value="1"/>
</dbReference>
<evidence type="ECO:0000256" key="1">
    <source>
        <dbReference type="ARBA" id="ARBA00006432"/>
    </source>
</evidence>
<sequence>MVRHEPPGAAEVPINIHYKEGWLTHEVNDCGARVAIVHQEYLPRFEKVTGDLEGLEKIVVVGDGGADGRANSSLEMRSWGELEGAEALPEPAETRFYDTMGILYTSGTTGPSKGVVLPYGVSGIFAQAVIDNAHLTSDDVGYVCNPLFHGNAQFMQVLPVLLAGGRVSIWPKFTVSGWLRQIRECGATITNTIGVILQFIYGQPARDDDWDNPLRRVLVQPAPSDIVEDFEERFGLKCLEGYGMTEIGVVTYRNMDDPLRPGAAGKPLEKWFDVKIEDPETGEPRGPDELGAIVVRPKSSGILMKGYNNLPEKTLEAWRDLWFRTDDMAKLDEEGYLYFADRAKDVIRRRGENISSFTIESILNNHPSVKEAAAFAVPSDLGPGRRTRSRSASCWMGGEAGPGGAPRVLRRQDAVLRGPPLHRVRRGDTQNAQPEGQEERAQGTGHHP</sequence>